<accession>A0AAD7SN53</accession>
<reference evidence="1" key="1">
    <citation type="journal article" date="2023" name="Science">
        <title>Genome structures resolve the early diversification of teleost fishes.</title>
        <authorList>
            <person name="Parey E."/>
            <person name="Louis A."/>
            <person name="Montfort J."/>
            <person name="Bouchez O."/>
            <person name="Roques C."/>
            <person name="Iampietro C."/>
            <person name="Lluch J."/>
            <person name="Castinel A."/>
            <person name="Donnadieu C."/>
            <person name="Desvignes T."/>
            <person name="Floi Bucao C."/>
            <person name="Jouanno E."/>
            <person name="Wen M."/>
            <person name="Mejri S."/>
            <person name="Dirks R."/>
            <person name="Jansen H."/>
            <person name="Henkel C."/>
            <person name="Chen W.J."/>
            <person name="Zahm M."/>
            <person name="Cabau C."/>
            <person name="Klopp C."/>
            <person name="Thompson A.W."/>
            <person name="Robinson-Rechavi M."/>
            <person name="Braasch I."/>
            <person name="Lecointre G."/>
            <person name="Bobe J."/>
            <person name="Postlethwait J.H."/>
            <person name="Berthelot C."/>
            <person name="Roest Crollius H."/>
            <person name="Guiguen Y."/>
        </authorList>
    </citation>
    <scope>NUCLEOTIDE SEQUENCE</scope>
    <source>
        <strain evidence="1">NC1722</strain>
    </source>
</reference>
<dbReference type="AlphaFoldDB" id="A0AAD7SN53"/>
<gene>
    <name evidence="1" type="ORF">AAFF_G00319780</name>
</gene>
<dbReference type="EMBL" id="JAINUG010000048">
    <property type="protein sequence ID" value="KAJ8405505.1"/>
    <property type="molecule type" value="Genomic_DNA"/>
</dbReference>
<comment type="caution">
    <text evidence="1">The sequence shown here is derived from an EMBL/GenBank/DDBJ whole genome shotgun (WGS) entry which is preliminary data.</text>
</comment>
<proteinExistence type="predicted"/>
<sequence length="166" mass="18419">MPCVLAEEHINRASQRCTLVFSGRGMHHPVRSEDHSRDWTRWAGHSWTKWAEIQAMAMKPRHNVICGVPPKPDWEACERAARLAGGTADHPLTRLKHEQEPLASAECPSVCVSRVWVRGAVPVGCVLSGPVTYGLHGGVLGNGPVCHPRLFYEKVLFLLLVNLKSF</sequence>
<protein>
    <submittedName>
        <fullName evidence="1">Uncharacterized protein</fullName>
    </submittedName>
</protein>
<evidence type="ECO:0000313" key="1">
    <source>
        <dbReference type="EMBL" id="KAJ8405505.1"/>
    </source>
</evidence>
<keyword evidence="2" id="KW-1185">Reference proteome</keyword>
<evidence type="ECO:0000313" key="2">
    <source>
        <dbReference type="Proteomes" id="UP001221898"/>
    </source>
</evidence>
<organism evidence="1 2">
    <name type="scientific">Aldrovandia affinis</name>
    <dbReference type="NCBI Taxonomy" id="143900"/>
    <lineage>
        <taxon>Eukaryota</taxon>
        <taxon>Metazoa</taxon>
        <taxon>Chordata</taxon>
        <taxon>Craniata</taxon>
        <taxon>Vertebrata</taxon>
        <taxon>Euteleostomi</taxon>
        <taxon>Actinopterygii</taxon>
        <taxon>Neopterygii</taxon>
        <taxon>Teleostei</taxon>
        <taxon>Notacanthiformes</taxon>
        <taxon>Halosauridae</taxon>
        <taxon>Aldrovandia</taxon>
    </lineage>
</organism>
<dbReference type="Proteomes" id="UP001221898">
    <property type="component" value="Unassembled WGS sequence"/>
</dbReference>
<name>A0AAD7SN53_9TELE</name>